<organism evidence="1 2">
    <name type="scientific">Pseudomonas fluorescens</name>
    <dbReference type="NCBI Taxonomy" id="294"/>
    <lineage>
        <taxon>Bacteria</taxon>
        <taxon>Pseudomonadati</taxon>
        <taxon>Pseudomonadota</taxon>
        <taxon>Gammaproteobacteria</taxon>
        <taxon>Pseudomonadales</taxon>
        <taxon>Pseudomonadaceae</taxon>
        <taxon>Pseudomonas</taxon>
    </lineage>
</organism>
<dbReference type="RefSeq" id="WP_084375852.1">
    <property type="nucleotide sequence ID" value="NZ_CBCRXZ010000034.1"/>
</dbReference>
<dbReference type="AlphaFoldDB" id="A0A3M3Y0I0"/>
<evidence type="ECO:0000313" key="2">
    <source>
        <dbReference type="Proteomes" id="UP000248640"/>
    </source>
</evidence>
<dbReference type="GeneID" id="61636925"/>
<protein>
    <submittedName>
        <fullName evidence="1">Uncharacterized protein</fullName>
    </submittedName>
</protein>
<sequence length="171" mass="19918">MKSHKIEFWLAFFLIILHLSLSFVDNETYIKGAYFTSGIVITSKGEVLESTHRQYFNKETAYNYEMLDDTIYYSNMKRQPSLLGYVRYVVTDGNISISRAYKPLDRDISFNISYATHAGSIFTMNMIEIPGVAQYKCFYIEELMEVKCYGVDKDEHNNAVETNKKLNFSQK</sequence>
<dbReference type="Proteomes" id="UP000248640">
    <property type="component" value="Chromosome 1"/>
</dbReference>
<accession>A0A3M3Y0I0</accession>
<reference evidence="1 2" key="1">
    <citation type="submission" date="2018-06" db="EMBL/GenBank/DDBJ databases">
        <authorList>
            <consortium name="Pathogen Informatics"/>
            <person name="Doyle S."/>
        </authorList>
    </citation>
    <scope>NUCLEOTIDE SEQUENCE [LARGE SCALE GENOMIC DNA]</scope>
    <source>
        <strain evidence="1 2">NCTC10038</strain>
    </source>
</reference>
<proteinExistence type="predicted"/>
<gene>
    <name evidence="1" type="ORF">NCTC10038_00926</name>
</gene>
<dbReference type="EMBL" id="LS483372">
    <property type="protein sequence ID" value="SQF89543.1"/>
    <property type="molecule type" value="Genomic_DNA"/>
</dbReference>
<evidence type="ECO:0000313" key="1">
    <source>
        <dbReference type="EMBL" id="SQF89543.1"/>
    </source>
</evidence>
<name>A0A3M3Y0I0_PSEFL</name>